<evidence type="ECO:0000259" key="3">
    <source>
        <dbReference type="SMART" id="SM01008"/>
    </source>
</evidence>
<evidence type="ECO:0000256" key="1">
    <source>
        <dbReference type="ARBA" id="ARBA00022505"/>
    </source>
</evidence>
<dbReference type="Pfam" id="PF02738">
    <property type="entry name" value="MoCoBD_1"/>
    <property type="match status" value="1"/>
</dbReference>
<dbReference type="Pfam" id="PF01315">
    <property type="entry name" value="Ald_Xan_dh_C"/>
    <property type="match status" value="1"/>
</dbReference>
<keyword evidence="2" id="KW-0560">Oxidoreductase</keyword>
<dbReference type="SUPFAM" id="SSF54665">
    <property type="entry name" value="CO dehydrogenase molybdoprotein N-domain-like"/>
    <property type="match status" value="1"/>
</dbReference>
<dbReference type="InterPro" id="IPR000674">
    <property type="entry name" value="Ald_Oxase/Xan_DH_a/b"/>
</dbReference>
<dbReference type="SMART" id="SM01008">
    <property type="entry name" value="Ald_Xan_dh_C"/>
    <property type="match status" value="1"/>
</dbReference>
<dbReference type="EMBL" id="JBHUHY010000004">
    <property type="protein sequence ID" value="MFD2186647.1"/>
    <property type="molecule type" value="Genomic_DNA"/>
</dbReference>
<dbReference type="PANTHER" id="PTHR11908">
    <property type="entry name" value="XANTHINE DEHYDROGENASE"/>
    <property type="match status" value="1"/>
</dbReference>
<dbReference type="InterPro" id="IPR037165">
    <property type="entry name" value="AldOxase/xan_DH_Mopterin-bd_sf"/>
</dbReference>
<feature type="domain" description="Aldehyde oxidase/xanthine dehydrogenase a/b hammerhead" evidence="3">
    <location>
        <begin position="16"/>
        <end position="131"/>
    </location>
</feature>
<comment type="caution">
    <text evidence="4">The sequence shown here is derived from an EMBL/GenBank/DDBJ whole genome shotgun (WGS) entry which is preliminary data.</text>
</comment>
<dbReference type="Gene3D" id="3.90.1170.50">
    <property type="entry name" value="Aldehyde oxidase/xanthine dehydrogenase, a/b hammerhead"/>
    <property type="match status" value="1"/>
</dbReference>
<dbReference type="Pfam" id="PF20256">
    <property type="entry name" value="MoCoBD_2"/>
    <property type="match status" value="1"/>
</dbReference>
<evidence type="ECO:0000256" key="2">
    <source>
        <dbReference type="ARBA" id="ARBA00023002"/>
    </source>
</evidence>
<dbReference type="Proteomes" id="UP001597344">
    <property type="component" value="Unassembled WGS sequence"/>
</dbReference>
<dbReference type="InterPro" id="IPR016208">
    <property type="entry name" value="Ald_Oxase/xanthine_DH-like"/>
</dbReference>
<dbReference type="RefSeq" id="WP_378319636.1">
    <property type="nucleotide sequence ID" value="NZ_JBHUHY010000004.1"/>
</dbReference>
<gene>
    <name evidence="4" type="ORF">ACFSJT_07565</name>
</gene>
<evidence type="ECO:0000313" key="4">
    <source>
        <dbReference type="EMBL" id="MFD2186647.1"/>
    </source>
</evidence>
<evidence type="ECO:0000313" key="5">
    <source>
        <dbReference type="Proteomes" id="UP001597344"/>
    </source>
</evidence>
<proteinExistence type="predicted"/>
<dbReference type="InterPro" id="IPR008274">
    <property type="entry name" value="AldOxase/xan_DH_MoCoBD1"/>
</dbReference>
<organism evidence="4 5">
    <name type="scientific">Aquimarina celericrescens</name>
    <dbReference type="NCBI Taxonomy" id="1964542"/>
    <lineage>
        <taxon>Bacteria</taxon>
        <taxon>Pseudomonadati</taxon>
        <taxon>Bacteroidota</taxon>
        <taxon>Flavobacteriia</taxon>
        <taxon>Flavobacteriales</taxon>
        <taxon>Flavobacteriaceae</taxon>
        <taxon>Aquimarina</taxon>
    </lineage>
</organism>
<keyword evidence="1" id="KW-0500">Molybdenum</keyword>
<dbReference type="PANTHER" id="PTHR11908:SF132">
    <property type="entry name" value="ALDEHYDE OXIDASE 1-RELATED"/>
    <property type="match status" value="1"/>
</dbReference>
<dbReference type="SUPFAM" id="SSF56003">
    <property type="entry name" value="Molybdenum cofactor-binding domain"/>
    <property type="match status" value="1"/>
</dbReference>
<reference evidence="5" key="1">
    <citation type="journal article" date="2019" name="Int. J. Syst. Evol. Microbiol.">
        <title>The Global Catalogue of Microorganisms (GCM) 10K type strain sequencing project: providing services to taxonomists for standard genome sequencing and annotation.</title>
        <authorList>
            <consortium name="The Broad Institute Genomics Platform"/>
            <consortium name="The Broad Institute Genome Sequencing Center for Infectious Disease"/>
            <person name="Wu L."/>
            <person name="Ma J."/>
        </authorList>
    </citation>
    <scope>NUCLEOTIDE SEQUENCE [LARGE SCALE GENOMIC DNA]</scope>
    <source>
        <strain evidence="5">DT92</strain>
    </source>
</reference>
<dbReference type="InterPro" id="IPR046867">
    <property type="entry name" value="AldOxase/xan_DH_MoCoBD2"/>
</dbReference>
<dbReference type="InterPro" id="IPR036856">
    <property type="entry name" value="Ald_Oxase/Xan_DH_a/b_sf"/>
</dbReference>
<keyword evidence="5" id="KW-1185">Reference proteome</keyword>
<dbReference type="Gene3D" id="3.30.365.10">
    <property type="entry name" value="Aldehyde oxidase/xanthine dehydrogenase, molybdopterin binding domain"/>
    <property type="match status" value="4"/>
</dbReference>
<name>A0ABW5AXM3_9FLAO</name>
<protein>
    <submittedName>
        <fullName evidence="4">Xanthine dehydrogenase family protein molybdopterin-binding subunit</fullName>
    </submittedName>
</protein>
<accession>A0ABW5AXM3</accession>
<sequence length="740" mass="80534">MIGQEKLRVDGPLKVSGKAKYASEHPVDNPLYAVIVKSTISNGTITNMATEEVEKIPGVVKVIHAGNALKLRPYPTGGDGGFNLFPGEPFIPLQDNKVYNIGQHIALILAETIEDARLGASRLKVSYQEKAAALDKERVYDDYVTPERYNTGEELQHRRGNFKQAKNSASVVVEEDYTVPAEHHNPMEPSATIAIWKGEKLTVYDSTQGVDNSRNCVAHCFEMDPKNVRLIAYYIGGGFGCKGFFWPHTLLAPMAAKIMDRPVKLILSREDMYTSAGHRPEVSQRITLAAENNGNITAAEHITYSYGSILGGHYEPCGLTSAKLYDIPNFSMVHQYTKLNYPTPTPMRGPGEANGSFALESALDELAEKLKMDAIDLRVKNFAAVNPVDNLPYSSNNVRECYERGAKLFGWNNRNRQPGKMVKNGQLIGHGMATATYPAYRSGGSCKLILDENGVLTVQTAIQDIGTGTYTVMGQIAAEASGLALENIKIEIGDSDFPAGPLSGGSMVTASAGSYIQKGAEKLKKQLLDLAVKQEDSPLFQLNSDKLSFANGTMQDSSGKKDTIQEVMKRANKKELVIEESSSVVKGFAFGQEAEYSYQSFGAIFVEANIDPDLGVITIPRIVGVFDAGTIINPKLANSQMYGGIIFGYSMALLEATEFDHDTGRIINADLAEYHVPVNADINDLTIEFLNMPDYKFSSHGGRGIGELSAIGVSAAIANAIYNATGKRIRNLPITLDKLL</sequence>